<dbReference type="Proteomes" id="UP000812277">
    <property type="component" value="Unassembled WGS sequence"/>
</dbReference>
<organism evidence="2 3">
    <name type="scientific">Paenibacillus oenotherae</name>
    <dbReference type="NCBI Taxonomy" id="1435645"/>
    <lineage>
        <taxon>Bacteria</taxon>
        <taxon>Bacillati</taxon>
        <taxon>Bacillota</taxon>
        <taxon>Bacilli</taxon>
        <taxon>Bacillales</taxon>
        <taxon>Paenibacillaceae</taxon>
        <taxon>Paenibacillus</taxon>
    </lineage>
</organism>
<feature type="transmembrane region" description="Helical" evidence="1">
    <location>
        <begin position="364"/>
        <end position="386"/>
    </location>
</feature>
<evidence type="ECO:0000313" key="2">
    <source>
        <dbReference type="EMBL" id="MBW7475003.1"/>
    </source>
</evidence>
<dbReference type="RefSeq" id="WP_219872248.1">
    <property type="nucleotide sequence ID" value="NZ_JAHZIJ010000005.1"/>
</dbReference>
<keyword evidence="1" id="KW-1133">Transmembrane helix</keyword>
<evidence type="ECO:0000256" key="1">
    <source>
        <dbReference type="SAM" id="Phobius"/>
    </source>
</evidence>
<dbReference type="EMBL" id="JAHZIJ010000005">
    <property type="protein sequence ID" value="MBW7475003.1"/>
    <property type="molecule type" value="Genomic_DNA"/>
</dbReference>
<evidence type="ECO:0000313" key="3">
    <source>
        <dbReference type="Proteomes" id="UP000812277"/>
    </source>
</evidence>
<feature type="transmembrane region" description="Helical" evidence="1">
    <location>
        <begin position="53"/>
        <end position="79"/>
    </location>
</feature>
<feature type="transmembrane region" description="Helical" evidence="1">
    <location>
        <begin position="224"/>
        <end position="243"/>
    </location>
</feature>
<feature type="transmembrane region" description="Helical" evidence="1">
    <location>
        <begin position="200"/>
        <end position="218"/>
    </location>
</feature>
<keyword evidence="1" id="KW-0812">Transmembrane</keyword>
<feature type="transmembrane region" description="Helical" evidence="1">
    <location>
        <begin position="306"/>
        <end position="333"/>
    </location>
</feature>
<keyword evidence="1" id="KW-0472">Membrane</keyword>
<sequence>MAKNPVAVLLLGIIPGLGHMVVNRKARGIIYLMLVLMAAGFGFMIAVADNDGIAFVIGLFIAGVIWVINLLDLMIYLLLRSGRSVESAIHNESMPPAFKAGGDAPAGNVLPLTDPFAAAGGGGSYSASFAQGGSGAAASNMQGALYDSGYARGNGSGHWSGEQPSHRVGNDSGERFFTILLSFLPGLGHLQLGLMKRGSTLMIGFFGLLAMIVFVSVLSNEEDFLIFLLALPIVWLFGLFDAIRHVQRKQSGETLVDRTIIDDWDEHRQGEGRSQWFTVVLSIMPGAGHMYMGLQKRGLQLMGSFLIAIYLLNMLQLTLFQFLVPLLWCYSFFDALQLQSRYKAGEREPEDVPIVDWIVPKQRWIGIGLLALGLYYIADRILITYLERVMQDYMFSYNLRYYFKTGVTALLLIGIGVKLLLGGKSKGGSMQP</sequence>
<feature type="transmembrane region" description="Helical" evidence="1">
    <location>
        <begin position="29"/>
        <end position="47"/>
    </location>
</feature>
<keyword evidence="3" id="KW-1185">Reference proteome</keyword>
<feature type="transmembrane region" description="Helical" evidence="1">
    <location>
        <begin position="401"/>
        <end position="421"/>
    </location>
</feature>
<accession>A0ABS7D5E9</accession>
<comment type="caution">
    <text evidence="2">The sequence shown here is derived from an EMBL/GenBank/DDBJ whole genome shotgun (WGS) entry which is preliminary data.</text>
</comment>
<name>A0ABS7D5E9_9BACL</name>
<reference evidence="2 3" key="1">
    <citation type="submission" date="2021-07" db="EMBL/GenBank/DDBJ databases">
        <title>Paenibacillus radiodurans sp. nov., isolated from the southeastern edge of Tengger Desert.</title>
        <authorList>
            <person name="Zhang G."/>
        </authorList>
    </citation>
    <scope>NUCLEOTIDE SEQUENCE [LARGE SCALE GENOMIC DNA]</scope>
    <source>
        <strain evidence="2 3">DT7-4</strain>
    </source>
</reference>
<evidence type="ECO:0008006" key="4">
    <source>
        <dbReference type="Google" id="ProtNLM"/>
    </source>
</evidence>
<feature type="transmembrane region" description="Helical" evidence="1">
    <location>
        <begin position="6"/>
        <end position="22"/>
    </location>
</feature>
<proteinExistence type="predicted"/>
<protein>
    <recommendedName>
        <fullName evidence="4">Multi-tm2 domain protein</fullName>
    </recommendedName>
</protein>
<gene>
    <name evidence="2" type="ORF">K0T92_09620</name>
</gene>